<evidence type="ECO:0000313" key="2">
    <source>
        <dbReference type="Proteomes" id="UP000256409"/>
    </source>
</evidence>
<dbReference type="OrthoDB" id="8683379at2"/>
<dbReference type="EMBL" id="QQPC01000012">
    <property type="protein sequence ID" value="REA83465.1"/>
    <property type="molecule type" value="Genomic_DNA"/>
</dbReference>
<dbReference type="Proteomes" id="UP000256409">
    <property type="component" value="Unassembled WGS sequence"/>
</dbReference>
<gene>
    <name evidence="1" type="ORF">DV961_02790</name>
</gene>
<comment type="caution">
    <text evidence="1">The sequence shown here is derived from an EMBL/GenBank/DDBJ whole genome shotgun (WGS) entry which is preliminary data.</text>
</comment>
<reference evidence="2" key="1">
    <citation type="journal article" date="2018" name="Vet. Microbiol.">
        <title>Molecular epidemiology of methicillin-resistant staphylococci amongst veterinary personnel, personnel-owned pets, patients and the hospital environment of two companion animal veterinary hospitals.</title>
        <authorList>
            <person name="Worthing K.A."/>
            <person name="Brown J."/>
            <person name="Gerber L."/>
            <person name="Abraham S."/>
            <person name="Trott D."/>
            <person name="Norris J.M."/>
        </authorList>
    </citation>
    <scope>NUCLEOTIDE SEQUENCE [LARGE SCALE GENOMIC DNA]</scope>
    <source>
        <strain evidence="2">ST496-2</strain>
    </source>
</reference>
<dbReference type="AlphaFoldDB" id="A0A3D8YQ84"/>
<accession>A0A3D8YQ84</accession>
<name>A0A3D8YQ84_STAPS</name>
<dbReference type="RefSeq" id="WP_110165453.1">
    <property type="nucleotide sequence ID" value="NZ_BAAFHU010000048.1"/>
</dbReference>
<protein>
    <submittedName>
        <fullName evidence="1">Uncharacterized protein</fullName>
    </submittedName>
</protein>
<proteinExistence type="predicted"/>
<organism evidence="1 2">
    <name type="scientific">Staphylococcus pseudintermedius</name>
    <dbReference type="NCBI Taxonomy" id="283734"/>
    <lineage>
        <taxon>Bacteria</taxon>
        <taxon>Bacillati</taxon>
        <taxon>Bacillota</taxon>
        <taxon>Bacilli</taxon>
        <taxon>Bacillales</taxon>
        <taxon>Staphylococcaceae</taxon>
        <taxon>Staphylococcus</taxon>
        <taxon>Staphylococcus intermedius group</taxon>
    </lineage>
</organism>
<evidence type="ECO:0000313" key="1">
    <source>
        <dbReference type="EMBL" id="REA83465.1"/>
    </source>
</evidence>
<dbReference type="Pfam" id="PF08843">
    <property type="entry name" value="AbiEii"/>
    <property type="match status" value="1"/>
</dbReference>
<dbReference type="InterPro" id="IPR014942">
    <property type="entry name" value="AbiEii"/>
</dbReference>
<dbReference type="Gene3D" id="3.10.450.620">
    <property type="entry name" value="JHP933, nucleotidyltransferase-like core domain"/>
    <property type="match status" value="1"/>
</dbReference>
<sequence>MDSEIIKRTTLKAIFLDERLENILTLKGGNALHLHGLTKRESQDLDFSIRENIRLAKKNEGVIFESNIKKAFEEKGYHVISYKFQDKPKVRDDKTPPFWGGYMITFSIIKYTELQRLESKGIQNFNAYAESMGDGSKKIQIDLSFEEYTDPRTATEIDGVKIYLYSPLMIVYEKIRASCQQLEEYVLSSDKTRARDLYDIYSILTNISNVELREEVVNPNNFHILRRMFELKKVPIELIPKIKRIKDRLLQDYKQTVLPQIPANAERPDFEYLFMYNIELFDELYMSLKNNE</sequence>